<name>A0A3B1CNC8_9ZZZZ</name>
<dbReference type="NCBIfam" id="TIGR03123">
    <property type="entry name" value="one_C_unchar_1"/>
    <property type="match status" value="1"/>
</dbReference>
<gene>
    <name evidence="2" type="ORF">MNBD_NITROSPINAE04-1444</name>
</gene>
<feature type="domain" description="Hydantoinase A/oxoprolinase" evidence="1">
    <location>
        <begin position="58"/>
        <end position="290"/>
    </location>
</feature>
<dbReference type="AlphaFoldDB" id="A0A3B1CNC8"/>
<dbReference type="InterPro" id="IPR002756">
    <property type="entry name" value="MfnF"/>
</dbReference>
<dbReference type="Gene3D" id="3.30.420.40">
    <property type="match status" value="1"/>
</dbReference>
<organism evidence="2">
    <name type="scientific">hydrothermal vent metagenome</name>
    <dbReference type="NCBI Taxonomy" id="652676"/>
    <lineage>
        <taxon>unclassified sequences</taxon>
        <taxon>metagenomes</taxon>
        <taxon>ecological metagenomes</taxon>
    </lineage>
</organism>
<dbReference type="Gene3D" id="3.30.420.190">
    <property type="entry name" value="conserved archaeal protein q6m145"/>
    <property type="match status" value="1"/>
</dbReference>
<protein>
    <submittedName>
        <fullName evidence="2">4-[[4-(2-aminoethyl)phenoxy]-methyl]-2-furanmethanamine-glutamate synthase</fullName>
    </submittedName>
</protein>
<dbReference type="InterPro" id="IPR043129">
    <property type="entry name" value="ATPase_NBD"/>
</dbReference>
<dbReference type="Pfam" id="PF01968">
    <property type="entry name" value="Hydantoinase_A"/>
    <property type="match status" value="1"/>
</dbReference>
<dbReference type="InterPro" id="IPR002821">
    <property type="entry name" value="Hydantoinase_A"/>
</dbReference>
<reference evidence="2" key="1">
    <citation type="submission" date="2018-06" db="EMBL/GenBank/DDBJ databases">
        <authorList>
            <person name="Zhirakovskaya E."/>
        </authorList>
    </citation>
    <scope>NUCLEOTIDE SEQUENCE</scope>
</reference>
<proteinExistence type="predicted"/>
<evidence type="ECO:0000313" key="2">
    <source>
        <dbReference type="EMBL" id="VAX25504.1"/>
    </source>
</evidence>
<dbReference type="SUPFAM" id="SSF53067">
    <property type="entry name" value="Actin-like ATPase domain"/>
    <property type="match status" value="1"/>
</dbReference>
<dbReference type="GO" id="GO:0016787">
    <property type="term" value="F:hydrolase activity"/>
    <property type="evidence" value="ECO:0007669"/>
    <property type="project" value="InterPro"/>
</dbReference>
<evidence type="ECO:0000259" key="1">
    <source>
        <dbReference type="Pfam" id="PF01968"/>
    </source>
</evidence>
<sequence>MKILGLDVGGAHIKSALVETGATSVMRERVITPFEIYKNKEKLPHIIRKIVRQARPDGVALTMTGELADVFPTRNAGARFILDSVVKAAKPVRVKVIDTNGDLIAVSPARKSPCAIASANWAATAKWVSQQIDTCIIVDIGSTTTDILPIINGAAAVEGRDDFERLGAGELLYTGYLRTNTAAVCPVVTIQGKSVPTCPEHFAIMGDAFLYLGEITAQDYTTPTPDNAPKRKSTAARRLARIVLSDPSKLGEAGITSIARQLINSQVQMIVHAVRRIEIERNIENAPLLLTGHASIYRKRLRRKISNQFISRLGVFPVNIVDPASCAAALWK</sequence>
<dbReference type="EMBL" id="UOGA01000301">
    <property type="protein sequence ID" value="VAX25504.1"/>
    <property type="molecule type" value="Genomic_DNA"/>
</dbReference>
<accession>A0A3B1CNC8</accession>